<dbReference type="InterPro" id="IPR051961">
    <property type="entry name" value="Fungal_Metabolite_Diox"/>
</dbReference>
<evidence type="ECO:0000313" key="2">
    <source>
        <dbReference type="Proteomes" id="UP001271007"/>
    </source>
</evidence>
<evidence type="ECO:0000313" key="1">
    <source>
        <dbReference type="EMBL" id="KAK3054691.1"/>
    </source>
</evidence>
<dbReference type="InterPro" id="IPR008775">
    <property type="entry name" value="Phytyl_CoA_dOase-like"/>
</dbReference>
<gene>
    <name evidence="1" type="ORF">LTR09_004420</name>
</gene>
<sequence length="332" mass="37149">MAIQQHENDHSTSESYHNQEIHAVQIPEDIRQSGRATPELIGEALTYLHRDGIIVLENAIDPAHLDALVAVLGPEAEEVAKDPDHHFNFGKETMNMDQAAPLVADLMYQDIWANPIACTILQNVLGPQLLCDYANGNTALGPATGRQPVHSDIDKPHPLFPFAYILNIALDDVKLENGATEVWVGSHRDSSVDQHTINSNKHSEAGLAIKSDLLEARRQHSPPVNAATKKGSIIVRDVRLWHAGIPNRTNKPRIMLAFVIQPKWFQAPSKVLLPMKVRDLVNRWKVDTGLEFNAEWVEGEVDHRKVTSTEVDFATNNKKMLELEPLMHPSRY</sequence>
<dbReference type="EMBL" id="JAWDJX010000011">
    <property type="protein sequence ID" value="KAK3054691.1"/>
    <property type="molecule type" value="Genomic_DNA"/>
</dbReference>
<evidence type="ECO:0008006" key="3">
    <source>
        <dbReference type="Google" id="ProtNLM"/>
    </source>
</evidence>
<proteinExistence type="predicted"/>
<dbReference type="PANTHER" id="PTHR37563:SF2">
    <property type="entry name" value="PHYTANOYL-COA DIOXYGENASE FAMILY PROTEIN (AFU_ORTHOLOGUE AFUA_2G03330)"/>
    <property type="match status" value="1"/>
</dbReference>
<dbReference type="Proteomes" id="UP001271007">
    <property type="component" value="Unassembled WGS sequence"/>
</dbReference>
<reference evidence="1" key="1">
    <citation type="submission" date="2023-04" db="EMBL/GenBank/DDBJ databases">
        <title>Black Yeasts Isolated from many extreme environments.</title>
        <authorList>
            <person name="Coleine C."/>
            <person name="Stajich J.E."/>
            <person name="Selbmann L."/>
        </authorList>
    </citation>
    <scope>NUCLEOTIDE SEQUENCE</scope>
    <source>
        <strain evidence="1">CCFEE 5312</strain>
    </source>
</reference>
<organism evidence="1 2">
    <name type="scientific">Extremus antarcticus</name>
    <dbReference type="NCBI Taxonomy" id="702011"/>
    <lineage>
        <taxon>Eukaryota</taxon>
        <taxon>Fungi</taxon>
        <taxon>Dikarya</taxon>
        <taxon>Ascomycota</taxon>
        <taxon>Pezizomycotina</taxon>
        <taxon>Dothideomycetes</taxon>
        <taxon>Dothideomycetidae</taxon>
        <taxon>Mycosphaerellales</taxon>
        <taxon>Extremaceae</taxon>
        <taxon>Extremus</taxon>
    </lineage>
</organism>
<dbReference type="PANTHER" id="PTHR37563">
    <property type="entry name" value="PHYTANOYL-COA DIOXYGENASE FAMILY PROTEIN (AFU_ORTHOLOGUE AFUA_2G03330)"/>
    <property type="match status" value="1"/>
</dbReference>
<dbReference type="SUPFAM" id="SSF51197">
    <property type="entry name" value="Clavaminate synthase-like"/>
    <property type="match status" value="1"/>
</dbReference>
<dbReference type="Gene3D" id="2.60.120.620">
    <property type="entry name" value="q2cbj1_9rhob like domain"/>
    <property type="match status" value="1"/>
</dbReference>
<accession>A0AAJ0GD10</accession>
<comment type="caution">
    <text evidence="1">The sequence shown here is derived from an EMBL/GenBank/DDBJ whole genome shotgun (WGS) entry which is preliminary data.</text>
</comment>
<dbReference type="Pfam" id="PF05721">
    <property type="entry name" value="PhyH"/>
    <property type="match status" value="1"/>
</dbReference>
<protein>
    <recommendedName>
        <fullName evidence="3">Phytanoyl-CoA dioxygenase</fullName>
    </recommendedName>
</protein>
<dbReference type="AlphaFoldDB" id="A0AAJ0GD10"/>
<keyword evidence="2" id="KW-1185">Reference proteome</keyword>
<name>A0AAJ0GD10_9PEZI</name>